<dbReference type="PANTHER" id="PTHR13767">
    <property type="entry name" value="TRNA-PSEUDOURIDINE SYNTHASE"/>
    <property type="match status" value="1"/>
</dbReference>
<evidence type="ECO:0000256" key="3">
    <source>
        <dbReference type="ARBA" id="ARBA00022694"/>
    </source>
</evidence>
<evidence type="ECO:0000259" key="8">
    <source>
        <dbReference type="Pfam" id="PF09142"/>
    </source>
</evidence>
<feature type="domain" description="tRNA pseudouridylate synthase B C-terminal" evidence="9">
    <location>
        <begin position="239"/>
        <end position="282"/>
    </location>
</feature>
<dbReference type="InterPro" id="IPR014780">
    <property type="entry name" value="tRNA_psdUridine_synth_TruB"/>
</dbReference>
<feature type="domain" description="Pseudouridine synthase II N-terminal" evidence="7">
    <location>
        <begin position="59"/>
        <end position="190"/>
    </location>
</feature>
<evidence type="ECO:0000256" key="6">
    <source>
        <dbReference type="SAM" id="MobiDB-lite"/>
    </source>
</evidence>
<keyword evidence="4 5" id="KW-0413">Isomerase</keyword>
<evidence type="ECO:0000313" key="10">
    <source>
        <dbReference type="EMBL" id="EJN83436.1"/>
    </source>
</evidence>
<dbReference type="InterPro" id="IPR020103">
    <property type="entry name" value="PsdUridine_synth_cat_dom_sf"/>
</dbReference>
<dbReference type="EMBL" id="ALJK01000239">
    <property type="protein sequence ID" value="EJN83436.1"/>
    <property type="molecule type" value="Genomic_DNA"/>
</dbReference>
<evidence type="ECO:0000259" key="7">
    <source>
        <dbReference type="Pfam" id="PF01509"/>
    </source>
</evidence>
<accession>J3JIB8</accession>
<feature type="compositionally biased region" description="Basic and acidic residues" evidence="6">
    <location>
        <begin position="9"/>
        <end position="19"/>
    </location>
</feature>
<evidence type="ECO:0000313" key="11">
    <source>
        <dbReference type="Proteomes" id="UP000007814"/>
    </source>
</evidence>
<dbReference type="GO" id="GO:0031119">
    <property type="term" value="P:tRNA pseudouridine synthesis"/>
    <property type="evidence" value="ECO:0007669"/>
    <property type="project" value="UniProtKB-UniRule"/>
</dbReference>
<gene>
    <name evidence="5 10" type="primary">truB</name>
    <name evidence="10" type="ORF">HMPREF1129_1752</name>
</gene>
<dbReference type="InterPro" id="IPR036974">
    <property type="entry name" value="PUA_sf"/>
</dbReference>
<keyword evidence="3 5" id="KW-0819">tRNA processing</keyword>
<dbReference type="PATRIC" id="fig|1115803.3.peg.2620"/>
<evidence type="ECO:0000256" key="1">
    <source>
        <dbReference type="ARBA" id="ARBA00000385"/>
    </source>
</evidence>
<dbReference type="CDD" id="cd02573">
    <property type="entry name" value="PseudoU_synth_EcTruB"/>
    <property type="match status" value="1"/>
</dbReference>
<evidence type="ECO:0000259" key="9">
    <source>
        <dbReference type="Pfam" id="PF16198"/>
    </source>
</evidence>
<name>J3JIB8_ACTNH</name>
<feature type="region of interest" description="Disordered" evidence="6">
    <location>
        <begin position="1"/>
        <end position="37"/>
    </location>
</feature>
<dbReference type="NCBIfam" id="TIGR00431">
    <property type="entry name" value="TruB"/>
    <property type="match status" value="1"/>
</dbReference>
<dbReference type="Pfam" id="PF09142">
    <property type="entry name" value="TruB_C"/>
    <property type="match status" value="1"/>
</dbReference>
<dbReference type="SUPFAM" id="SSF88697">
    <property type="entry name" value="PUA domain-like"/>
    <property type="match status" value="1"/>
</dbReference>
<dbReference type="HAMAP" id="MF_01080">
    <property type="entry name" value="TruB_bact"/>
    <property type="match status" value="1"/>
</dbReference>
<feature type="active site" description="Nucleophile" evidence="5">
    <location>
        <position position="74"/>
    </location>
</feature>
<proteinExistence type="inferred from homology"/>
<dbReference type="InterPro" id="IPR002501">
    <property type="entry name" value="PsdUridine_synth_N"/>
</dbReference>
<dbReference type="Gene3D" id="2.30.130.10">
    <property type="entry name" value="PUA domain"/>
    <property type="match status" value="1"/>
</dbReference>
<dbReference type="Pfam" id="PF16198">
    <property type="entry name" value="TruB_C_2"/>
    <property type="match status" value="1"/>
</dbReference>
<comment type="function">
    <text evidence="5">Responsible for synthesis of pseudouridine from uracil-55 in the psi GC loop of transfer RNAs.</text>
</comment>
<dbReference type="SUPFAM" id="SSF55120">
    <property type="entry name" value="Pseudouridine synthase"/>
    <property type="match status" value="1"/>
</dbReference>
<dbReference type="eggNOG" id="COG0130">
    <property type="taxonomic scope" value="Bacteria"/>
</dbReference>
<sequence>MSVSDQAEPVERAGGDNDHHRARRRRPDVPRGAVPASDGILLVDKPQGLTSHDVVGATRRLAATRKVGHAGTLDPMATGLLLLGVGRATRFLTYLVGADKTYAATIRLGLETTTEDAEGEVTAAHGCRIDDLSGDRLQKALAGLTGQIQQVPSAVSAIKVDGVRAYKRVRDGQDVELEARPVTIHDLRLTGEPRQAGVDLAGAAAGGVATGAETDGAEGEVQVVDHDVVVSCSSGTYVRALARDLGQALGCGAHLTALRRTGVGPFDVGQASTLIELSEQVETDAVTPDPRGAATVPLEEVARRCFERLALTEPEARGLRHGQPLDAAVLERAEAPEGRLGEVASKGISRQRVVAGFAPDGRLVALLRHQGSRARPVLVLDPA</sequence>
<protein>
    <recommendedName>
        <fullName evidence="5">tRNA pseudouridine synthase B</fullName>
        <ecNumber evidence="5">5.4.99.25</ecNumber>
    </recommendedName>
    <alternativeName>
        <fullName evidence="5">tRNA pseudouridine(55) synthase</fullName>
        <shortName evidence="5">Psi55 synthase</shortName>
    </alternativeName>
    <alternativeName>
        <fullName evidence="5">tRNA pseudouridylate synthase</fullName>
    </alternativeName>
    <alternativeName>
        <fullName evidence="5">tRNA-uridine isomerase</fullName>
    </alternativeName>
</protein>
<dbReference type="GO" id="GO:1990481">
    <property type="term" value="P:mRNA pseudouridine synthesis"/>
    <property type="evidence" value="ECO:0007669"/>
    <property type="project" value="TreeGrafter"/>
</dbReference>
<comment type="similarity">
    <text evidence="2 5">Belongs to the pseudouridine synthase TruB family. Type 1 subfamily.</text>
</comment>
<dbReference type="EC" id="5.4.99.25" evidence="5"/>
<evidence type="ECO:0000256" key="5">
    <source>
        <dbReference type="HAMAP-Rule" id="MF_01080"/>
    </source>
</evidence>
<dbReference type="Pfam" id="PF01509">
    <property type="entry name" value="TruB_N"/>
    <property type="match status" value="1"/>
</dbReference>
<dbReference type="Proteomes" id="UP000007814">
    <property type="component" value="Unassembled WGS sequence"/>
</dbReference>
<dbReference type="GO" id="GO:0160148">
    <property type="term" value="F:tRNA pseudouridine(55) synthase activity"/>
    <property type="evidence" value="ECO:0007669"/>
    <property type="project" value="UniProtKB-EC"/>
</dbReference>
<dbReference type="GeneID" id="64255182"/>
<evidence type="ECO:0000256" key="2">
    <source>
        <dbReference type="ARBA" id="ARBA00005642"/>
    </source>
</evidence>
<organism evidence="10 11">
    <name type="scientific">Actinomyces naeslundii (strain ATCC 12104 / DSM 43013 / CCUG 2238 / JCM 8349 / NCTC 10301 / Howell 279)</name>
    <dbReference type="NCBI Taxonomy" id="1115803"/>
    <lineage>
        <taxon>Bacteria</taxon>
        <taxon>Bacillati</taxon>
        <taxon>Actinomycetota</taxon>
        <taxon>Actinomycetes</taxon>
        <taxon>Actinomycetales</taxon>
        <taxon>Actinomycetaceae</taxon>
        <taxon>Actinomyces</taxon>
    </lineage>
</organism>
<comment type="caution">
    <text evidence="10">The sequence shown here is derived from an EMBL/GenBank/DDBJ whole genome shotgun (WGS) entry which is preliminary data.</text>
</comment>
<feature type="domain" description="tRNA pseudouridine synthase II TruB subfamily 2 C-terminal" evidence="8">
    <location>
        <begin position="353"/>
        <end position="380"/>
    </location>
</feature>
<dbReference type="RefSeq" id="WP_003786022.1">
    <property type="nucleotide sequence ID" value="NZ_ALJK01000239.1"/>
</dbReference>
<evidence type="ECO:0000256" key="4">
    <source>
        <dbReference type="ARBA" id="ARBA00023235"/>
    </source>
</evidence>
<dbReference type="GO" id="GO:0003723">
    <property type="term" value="F:RNA binding"/>
    <property type="evidence" value="ECO:0007669"/>
    <property type="project" value="InterPro"/>
</dbReference>
<dbReference type="InterPro" id="IPR015225">
    <property type="entry name" value="tRNA_psdUridine_synth_fam2_C"/>
</dbReference>
<dbReference type="AlphaFoldDB" id="J3JIB8"/>
<dbReference type="PANTHER" id="PTHR13767:SF2">
    <property type="entry name" value="PSEUDOURIDYLATE SYNTHASE TRUB1"/>
    <property type="match status" value="1"/>
</dbReference>
<reference evidence="10 11" key="1">
    <citation type="submission" date="2012-07" db="EMBL/GenBank/DDBJ databases">
        <authorList>
            <person name="Durkin A.S."/>
            <person name="McCorrison J."/>
            <person name="Torralba M."/>
            <person name="Gillis M."/>
            <person name="Methe B."/>
            <person name="Sutton G."/>
            <person name="Nelson K.E."/>
        </authorList>
    </citation>
    <scope>NUCLEOTIDE SEQUENCE [LARGE SCALE GENOMIC DNA]</scope>
    <source>
        <strain evidence="11">ATCC 12104 / DSM 43013 / CCUG 2238 / JCM 8349 / NCTC 10301 / Howell 279</strain>
    </source>
</reference>
<dbReference type="InterPro" id="IPR032819">
    <property type="entry name" value="TruB_C"/>
</dbReference>
<dbReference type="Gene3D" id="3.30.2350.10">
    <property type="entry name" value="Pseudouridine synthase"/>
    <property type="match status" value="1"/>
</dbReference>
<comment type="catalytic activity">
    <reaction evidence="1 5">
        <text>uridine(55) in tRNA = pseudouridine(55) in tRNA</text>
        <dbReference type="Rhea" id="RHEA:42532"/>
        <dbReference type="Rhea" id="RHEA-COMP:10101"/>
        <dbReference type="Rhea" id="RHEA-COMP:10102"/>
        <dbReference type="ChEBI" id="CHEBI:65314"/>
        <dbReference type="ChEBI" id="CHEBI:65315"/>
        <dbReference type="EC" id="5.4.99.25"/>
    </reaction>
</comment>
<dbReference type="InterPro" id="IPR015947">
    <property type="entry name" value="PUA-like_sf"/>
</dbReference>